<feature type="transmembrane region" description="Helical" evidence="12">
    <location>
        <begin position="161"/>
        <end position="182"/>
    </location>
</feature>
<dbReference type="EMBL" id="JAUSVK010000001">
    <property type="protein sequence ID" value="MDQ0393307.1"/>
    <property type="molecule type" value="Genomic_DNA"/>
</dbReference>
<evidence type="ECO:0000256" key="4">
    <source>
        <dbReference type="ARBA" id="ARBA00022475"/>
    </source>
</evidence>
<feature type="transmembrane region" description="Helical" evidence="12">
    <location>
        <begin position="12"/>
        <end position="36"/>
    </location>
</feature>
<sequence>MLDYETLRLLWWALLGILLIGFAIMDGFDLGAAMLLPFVGRTDAERRVVINTVGPVWEGNQVWFILGGGAIFAAWPPLYAVAFSGFYLAMFLVLCALILRPVAFKFRSKLPGPTWRSVWDWLLFVAGLVPSLIFGVAFGNVLQGVPFHFDDTLRMTYEGTLFGLLNPFALLCGLVSVAMLAMHGGTYLALKADEPVAARAASATRWAAIAMVILFLLAGVWVAIGIDGYQLAGTVAHDGPSNPLLKTVIRAPGAWLANYGLAPATIAAPLLGVAGALGAAALLGGRRYVLAFVASALSVAGVIATAGLSVFPFLLPSSLDPNASLTAWDASSSRLTLMIMLVVTVIFLPIILVYTAWVYRVLRGRVTLAAIADVSSHHY</sequence>
<evidence type="ECO:0000256" key="11">
    <source>
        <dbReference type="ARBA" id="ARBA00023136"/>
    </source>
</evidence>
<keyword evidence="13" id="KW-0560">Oxidoreductase</keyword>
<evidence type="ECO:0000256" key="12">
    <source>
        <dbReference type="SAM" id="Phobius"/>
    </source>
</evidence>
<keyword evidence="9 12" id="KW-1133">Transmembrane helix</keyword>
<feature type="transmembrane region" description="Helical" evidence="12">
    <location>
        <begin position="335"/>
        <end position="359"/>
    </location>
</feature>
<keyword evidence="11 12" id="KW-0472">Membrane</keyword>
<feature type="transmembrane region" description="Helical" evidence="12">
    <location>
        <begin position="48"/>
        <end position="72"/>
    </location>
</feature>
<name>A0ABU0FFC4_9HYPH</name>
<keyword evidence="10" id="KW-0408">Iron</keyword>
<keyword evidence="8" id="KW-0249">Electron transport</keyword>
<evidence type="ECO:0000256" key="2">
    <source>
        <dbReference type="ARBA" id="ARBA00007543"/>
    </source>
</evidence>
<dbReference type="EC" id="1.10.3.-" evidence="13"/>
<feature type="transmembrane region" description="Helical" evidence="12">
    <location>
        <begin position="78"/>
        <end position="99"/>
    </location>
</feature>
<evidence type="ECO:0000313" key="13">
    <source>
        <dbReference type="EMBL" id="MDQ0393307.1"/>
    </source>
</evidence>
<evidence type="ECO:0000256" key="6">
    <source>
        <dbReference type="ARBA" id="ARBA00022692"/>
    </source>
</evidence>
<accession>A0ABU0FFC4</accession>
<proteinExistence type="inferred from homology"/>
<dbReference type="Pfam" id="PF02322">
    <property type="entry name" value="Cyt_bd_oxida_II"/>
    <property type="match status" value="1"/>
</dbReference>
<keyword evidence="7" id="KW-0479">Metal-binding</keyword>
<comment type="caution">
    <text evidence="13">The sequence shown here is derived from an EMBL/GenBank/DDBJ whole genome shotgun (WGS) entry which is preliminary data.</text>
</comment>
<evidence type="ECO:0000313" key="14">
    <source>
        <dbReference type="Proteomes" id="UP001237448"/>
    </source>
</evidence>
<keyword evidence="6 12" id="KW-0812">Transmembrane</keyword>
<keyword evidence="3" id="KW-0813">Transport</keyword>
<feature type="transmembrane region" description="Helical" evidence="12">
    <location>
        <begin position="290"/>
        <end position="315"/>
    </location>
</feature>
<evidence type="ECO:0000256" key="5">
    <source>
        <dbReference type="ARBA" id="ARBA00022617"/>
    </source>
</evidence>
<evidence type="ECO:0000256" key="8">
    <source>
        <dbReference type="ARBA" id="ARBA00022982"/>
    </source>
</evidence>
<keyword evidence="5" id="KW-0349">Heme</keyword>
<dbReference type="NCBIfam" id="TIGR00203">
    <property type="entry name" value="cydB"/>
    <property type="match status" value="1"/>
</dbReference>
<dbReference type="InterPro" id="IPR003317">
    <property type="entry name" value="Cyt-d_oxidase_su2"/>
</dbReference>
<evidence type="ECO:0000256" key="3">
    <source>
        <dbReference type="ARBA" id="ARBA00022448"/>
    </source>
</evidence>
<evidence type="ECO:0000256" key="1">
    <source>
        <dbReference type="ARBA" id="ARBA00004651"/>
    </source>
</evidence>
<dbReference type="Proteomes" id="UP001237448">
    <property type="component" value="Unassembled WGS sequence"/>
</dbReference>
<reference evidence="13 14" key="1">
    <citation type="submission" date="2023-07" db="EMBL/GenBank/DDBJ databases">
        <title>Genomic Encyclopedia of Type Strains, Phase IV (KMG-IV): sequencing the most valuable type-strain genomes for metagenomic binning, comparative biology and taxonomic classification.</title>
        <authorList>
            <person name="Goeker M."/>
        </authorList>
    </citation>
    <scope>NUCLEOTIDE SEQUENCE [LARGE SCALE GENOMIC DNA]</scope>
    <source>
        <strain evidence="13 14">DSM 5896</strain>
    </source>
</reference>
<comment type="similarity">
    <text evidence="2">Belongs to the cytochrome ubiquinol oxidase subunit 2 family.</text>
</comment>
<keyword evidence="14" id="KW-1185">Reference proteome</keyword>
<evidence type="ECO:0000256" key="10">
    <source>
        <dbReference type="ARBA" id="ARBA00023004"/>
    </source>
</evidence>
<dbReference type="PIRSF" id="PIRSF000267">
    <property type="entry name" value="Cyt_oxidse_sub2"/>
    <property type="match status" value="1"/>
</dbReference>
<evidence type="ECO:0000256" key="7">
    <source>
        <dbReference type="ARBA" id="ARBA00022723"/>
    </source>
</evidence>
<protein>
    <submittedName>
        <fullName evidence="13">Cytochrome d ubiquinol oxidase subunit II</fullName>
        <ecNumber evidence="13">1.10.3.-</ecNumber>
    </submittedName>
</protein>
<dbReference type="RefSeq" id="WP_307428458.1">
    <property type="nucleotide sequence ID" value="NZ_JAUSVK010000001.1"/>
</dbReference>
<feature type="transmembrane region" description="Helical" evidence="12">
    <location>
        <begin position="119"/>
        <end position="141"/>
    </location>
</feature>
<keyword evidence="4" id="KW-1003">Cell membrane</keyword>
<feature type="transmembrane region" description="Helical" evidence="12">
    <location>
        <begin position="261"/>
        <end position="283"/>
    </location>
</feature>
<comment type="subcellular location">
    <subcellularLocation>
        <location evidence="1">Cell membrane</location>
        <topology evidence="1">Multi-pass membrane protein</topology>
    </subcellularLocation>
</comment>
<dbReference type="PANTHER" id="PTHR43141:SF5">
    <property type="entry name" value="CYTOCHROME BD-I UBIQUINOL OXIDASE SUBUNIT 2"/>
    <property type="match status" value="1"/>
</dbReference>
<dbReference type="GO" id="GO:0016491">
    <property type="term" value="F:oxidoreductase activity"/>
    <property type="evidence" value="ECO:0007669"/>
    <property type="project" value="UniProtKB-KW"/>
</dbReference>
<feature type="transmembrane region" description="Helical" evidence="12">
    <location>
        <begin position="203"/>
        <end position="224"/>
    </location>
</feature>
<evidence type="ECO:0000256" key="9">
    <source>
        <dbReference type="ARBA" id="ARBA00022989"/>
    </source>
</evidence>
<organism evidence="13 14">
    <name type="scientific">Labrys monachus</name>
    <dbReference type="NCBI Taxonomy" id="217067"/>
    <lineage>
        <taxon>Bacteria</taxon>
        <taxon>Pseudomonadati</taxon>
        <taxon>Pseudomonadota</taxon>
        <taxon>Alphaproteobacteria</taxon>
        <taxon>Hyphomicrobiales</taxon>
        <taxon>Xanthobacteraceae</taxon>
        <taxon>Labrys</taxon>
    </lineage>
</organism>
<gene>
    <name evidence="13" type="ORF">J3R73_003099</name>
</gene>
<dbReference type="PANTHER" id="PTHR43141">
    <property type="entry name" value="CYTOCHROME BD2 SUBUNIT II"/>
    <property type="match status" value="1"/>
</dbReference>